<accession>A0ABS5PPX6</accession>
<comment type="caution">
    <text evidence="7">The sequence shown here is derived from an EMBL/GenBank/DDBJ whole genome shotgun (WGS) entry which is preliminary data.</text>
</comment>
<evidence type="ECO:0000313" key="8">
    <source>
        <dbReference type="Proteomes" id="UP000746471"/>
    </source>
</evidence>
<keyword evidence="5" id="KW-0411">Iron-sulfur</keyword>
<gene>
    <name evidence="7" type="ORF">KHM83_09825</name>
</gene>
<dbReference type="Proteomes" id="UP000746471">
    <property type="component" value="Unassembled WGS sequence"/>
</dbReference>
<dbReference type="Gene3D" id="1.10.10.1590">
    <property type="entry name" value="NADH-quinone oxidoreductase subunit E"/>
    <property type="match status" value="1"/>
</dbReference>
<dbReference type="SUPFAM" id="SSF52833">
    <property type="entry name" value="Thioredoxin-like"/>
    <property type="match status" value="1"/>
</dbReference>
<dbReference type="InterPro" id="IPR036249">
    <property type="entry name" value="Thioredoxin-like_sf"/>
</dbReference>
<dbReference type="Pfam" id="PF01257">
    <property type="entry name" value="2Fe-2S_thioredx"/>
    <property type="match status" value="1"/>
</dbReference>
<dbReference type="InterPro" id="IPR002023">
    <property type="entry name" value="NuoE-like"/>
</dbReference>
<evidence type="ECO:0000256" key="1">
    <source>
        <dbReference type="ARBA" id="ARBA00010643"/>
    </source>
</evidence>
<keyword evidence="8" id="KW-1185">Reference proteome</keyword>
<sequence length="159" mass="17084">MAKNFLTAENFAKLESVIEAHKDMQGPLMPVLHEAQHIFGAIPMAVQKVISEKLNVPLAEIYGVVTFYSQFTLEPKGDFLISVCLGTACYVKGSQKLIDKITELTGVSVGTTSADGKFSLEATRCIGACGLAPVMTVNDDVYGRLVVEDVPGIIAKYQG</sequence>
<evidence type="ECO:0000313" key="7">
    <source>
        <dbReference type="EMBL" id="MBS7526977.1"/>
    </source>
</evidence>
<keyword evidence="3" id="KW-0479">Metal-binding</keyword>
<dbReference type="PANTHER" id="PTHR43342:SF2">
    <property type="entry name" value="POTENTIAL NAD-REDUCING HYDROGENASE SUBUNIT"/>
    <property type="match status" value="1"/>
</dbReference>
<dbReference type="InterPro" id="IPR041921">
    <property type="entry name" value="NuoE_N"/>
</dbReference>
<proteinExistence type="inferred from homology"/>
<organism evidence="7 8">
    <name type="scientific">Fusibacter paucivorans</name>
    <dbReference type="NCBI Taxonomy" id="76009"/>
    <lineage>
        <taxon>Bacteria</taxon>
        <taxon>Bacillati</taxon>
        <taxon>Bacillota</taxon>
        <taxon>Clostridia</taxon>
        <taxon>Eubacteriales</taxon>
        <taxon>Eubacteriales Family XII. Incertae Sedis</taxon>
        <taxon>Fusibacter</taxon>
    </lineage>
</organism>
<dbReference type="InterPro" id="IPR042128">
    <property type="entry name" value="NuoE_dom"/>
</dbReference>
<comment type="similarity">
    <text evidence="1">Belongs to the complex I 24 kDa subunit family.</text>
</comment>
<evidence type="ECO:0000256" key="5">
    <source>
        <dbReference type="ARBA" id="ARBA00023014"/>
    </source>
</evidence>
<evidence type="ECO:0000256" key="6">
    <source>
        <dbReference type="ARBA" id="ARBA00034078"/>
    </source>
</evidence>
<dbReference type="Gene3D" id="3.40.30.10">
    <property type="entry name" value="Glutaredoxin"/>
    <property type="match status" value="1"/>
</dbReference>
<comment type="cofactor">
    <cofactor evidence="6">
        <name>[2Fe-2S] cluster</name>
        <dbReference type="ChEBI" id="CHEBI:190135"/>
    </cofactor>
</comment>
<keyword evidence="2" id="KW-0001">2Fe-2S</keyword>
<keyword evidence="4" id="KW-0408">Iron</keyword>
<evidence type="ECO:0000256" key="4">
    <source>
        <dbReference type="ARBA" id="ARBA00023004"/>
    </source>
</evidence>
<dbReference type="EMBL" id="JAHBCL010000015">
    <property type="protein sequence ID" value="MBS7526977.1"/>
    <property type="molecule type" value="Genomic_DNA"/>
</dbReference>
<dbReference type="PANTHER" id="PTHR43342">
    <property type="entry name" value="NADH-QUINONE OXIDOREDUCTASE, E SUBUNIT"/>
    <property type="match status" value="1"/>
</dbReference>
<reference evidence="7 8" key="1">
    <citation type="submission" date="2021-05" db="EMBL/GenBank/DDBJ databases">
        <title>Fusibacter ferrireducens sp. nov., an anaerobic, sulfur- and Fe-reducing bacterium isolated from the mangrove sediment.</title>
        <authorList>
            <person name="Qiu D."/>
        </authorList>
    </citation>
    <scope>NUCLEOTIDE SEQUENCE [LARGE SCALE GENOMIC DNA]</scope>
    <source>
        <strain evidence="7 8">DSM 12116</strain>
    </source>
</reference>
<protein>
    <submittedName>
        <fullName evidence="7">NAD(P)H-dependent oxidoreductase subunit E</fullName>
    </submittedName>
</protein>
<dbReference type="InterPro" id="IPR028431">
    <property type="entry name" value="NADP_DH_HndA-like"/>
</dbReference>
<evidence type="ECO:0000256" key="3">
    <source>
        <dbReference type="ARBA" id="ARBA00022723"/>
    </source>
</evidence>
<evidence type="ECO:0000256" key="2">
    <source>
        <dbReference type="ARBA" id="ARBA00022714"/>
    </source>
</evidence>
<dbReference type="CDD" id="cd03064">
    <property type="entry name" value="TRX_Fd_NuoE"/>
    <property type="match status" value="1"/>
</dbReference>
<dbReference type="PIRSF" id="PIRSF000216">
    <property type="entry name" value="NADH_DH_24kDa"/>
    <property type="match status" value="1"/>
</dbReference>
<dbReference type="RefSeq" id="WP_213236839.1">
    <property type="nucleotide sequence ID" value="NZ_JAHBCL010000015.1"/>
</dbReference>
<name>A0ABS5PPX6_9FIRM</name>